<accession>A0A975DKS2</accession>
<feature type="chain" id="PRO_5037570468" evidence="1">
    <location>
        <begin position="19"/>
        <end position="132"/>
    </location>
</feature>
<keyword evidence="3" id="KW-1185">Reference proteome</keyword>
<dbReference type="EMBL" id="CP072135">
    <property type="protein sequence ID" value="QTH73548.1"/>
    <property type="molecule type" value="Genomic_DNA"/>
</dbReference>
<keyword evidence="2" id="KW-0614">Plasmid</keyword>
<dbReference type="RefSeq" id="WP_208845160.1">
    <property type="nucleotide sequence ID" value="NZ_CP072135.1"/>
</dbReference>
<dbReference type="KEGG" id="pxi:J5O05_18860"/>
<evidence type="ECO:0000313" key="3">
    <source>
        <dbReference type="Proteomes" id="UP000664904"/>
    </source>
</evidence>
<feature type="signal peptide" evidence="1">
    <location>
        <begin position="1"/>
        <end position="18"/>
    </location>
</feature>
<protein>
    <submittedName>
        <fullName evidence="2">Uncharacterized protein</fullName>
    </submittedName>
</protein>
<dbReference type="Proteomes" id="UP000664904">
    <property type="component" value="Plasmid unnamed5"/>
</dbReference>
<sequence length="132" mass="14735">MRIGYLLCLLCFSTMLKASEEALSVDQVVPKNVELAFPNPNNIQADISDFDVLSLVLMSNEEGERWAVVTVENTSTGRRTLTQKHLLGLFANGERRAPLDFKQILNGREIMSLTIGFGESKFPLLGVYSRLD</sequence>
<organism evidence="2 3">
    <name type="scientific">Pseudoalteromonas xiamenensis</name>
    <dbReference type="NCBI Taxonomy" id="882626"/>
    <lineage>
        <taxon>Bacteria</taxon>
        <taxon>Pseudomonadati</taxon>
        <taxon>Pseudomonadota</taxon>
        <taxon>Gammaproteobacteria</taxon>
        <taxon>Alteromonadales</taxon>
        <taxon>Pseudoalteromonadaceae</taxon>
        <taxon>Pseudoalteromonas</taxon>
    </lineage>
</organism>
<evidence type="ECO:0000313" key="2">
    <source>
        <dbReference type="EMBL" id="QTH73548.1"/>
    </source>
</evidence>
<dbReference type="AlphaFoldDB" id="A0A975DKS2"/>
<reference evidence="2" key="1">
    <citation type="submission" date="2021-03" db="EMBL/GenBank/DDBJ databases">
        <title>Complete Genome of Pseudoalteromonas xiamenensis STKMTI.2, a new potential marine bacterium producing anti-Vibrio compounds.</title>
        <authorList>
            <person name="Handayani D.P."/>
            <person name="Isnansetyo A."/>
            <person name="Istiqomah I."/>
            <person name="Jumina J."/>
        </authorList>
    </citation>
    <scope>NUCLEOTIDE SEQUENCE</scope>
    <source>
        <strain evidence="2">STKMTI.2</strain>
        <plasmid evidence="2">unnamed5</plasmid>
    </source>
</reference>
<proteinExistence type="predicted"/>
<keyword evidence="1" id="KW-0732">Signal</keyword>
<name>A0A975DKS2_9GAMM</name>
<evidence type="ECO:0000256" key="1">
    <source>
        <dbReference type="SAM" id="SignalP"/>
    </source>
</evidence>
<gene>
    <name evidence="2" type="ORF">J5O05_18860</name>
</gene>
<geneLocation type="plasmid" evidence="2 3">
    <name>unnamed5</name>
</geneLocation>